<dbReference type="Pfam" id="PF22692">
    <property type="entry name" value="LlgE_F_G_D1"/>
    <property type="match status" value="1"/>
</dbReference>
<evidence type="ECO:0000256" key="5">
    <source>
        <dbReference type="ARBA" id="ARBA00025933"/>
    </source>
</evidence>
<name>A0A7C4RRT9_9BACT</name>
<dbReference type="InterPro" id="IPR020013">
    <property type="entry name" value="Flagellar_FlgE/F/G"/>
</dbReference>
<dbReference type="AlphaFoldDB" id="A0A7C4RRT9"/>
<gene>
    <name evidence="11" type="primary">flgG</name>
    <name evidence="11" type="ORF">ENS29_09490</name>
</gene>
<comment type="similarity">
    <text evidence="2 7">Belongs to the flagella basal body rod proteins family.</text>
</comment>
<dbReference type="InterPro" id="IPR019776">
    <property type="entry name" value="Flagellar_basal_body_rod_CS"/>
</dbReference>
<dbReference type="PANTHER" id="PTHR30435:SF19">
    <property type="entry name" value="FLAGELLAR BASAL-BODY ROD PROTEIN FLGG"/>
    <property type="match status" value="1"/>
</dbReference>
<keyword evidence="11" id="KW-0969">Cilium</keyword>
<accession>A0A7C4RRT9</accession>
<evidence type="ECO:0000259" key="9">
    <source>
        <dbReference type="Pfam" id="PF06429"/>
    </source>
</evidence>
<evidence type="ECO:0000256" key="7">
    <source>
        <dbReference type="RuleBase" id="RU362116"/>
    </source>
</evidence>
<sequence length="263" mass="27764">MSSRALSIAATGMQAQTLNIDVIANNLANVSTPGFKRSRADFQDLLYQNLRPAGTASAAGTQVPTGLQLGQGTRPVATQRLFMQGDYQVTKNELDVAIEGDGFFQIMQPNGEIAYSRSGSFKLNSEGKVVTSDGYSLEPEITIPRDAVSVSIGSDGTVSVIQAGQVNSVEIGTIEIARFANPAGLRAIGRNLFQQTAASGDPVTGAPGAEGRGTLAQGFLEMSNVSVVDEMVNMIAAQRAYEINSKAIQASDDMLQMANNLKR</sequence>
<dbReference type="SUPFAM" id="SSF117143">
    <property type="entry name" value="Flagellar hook protein flgE"/>
    <property type="match status" value="1"/>
</dbReference>
<dbReference type="PROSITE" id="PS00588">
    <property type="entry name" value="FLAGELLA_BB_ROD"/>
    <property type="match status" value="1"/>
</dbReference>
<keyword evidence="11" id="KW-0966">Cell projection</keyword>
<dbReference type="InterPro" id="IPR012834">
    <property type="entry name" value="FlgG_G_neg"/>
</dbReference>
<dbReference type="Pfam" id="PF00460">
    <property type="entry name" value="Flg_bb_rod"/>
    <property type="match status" value="1"/>
</dbReference>
<feature type="domain" description="Flagellar basal body rod protein N-terminal" evidence="8">
    <location>
        <begin position="7"/>
        <end position="36"/>
    </location>
</feature>
<keyword evidence="4 7" id="KW-0975">Bacterial flagellum</keyword>
<dbReference type="InterPro" id="IPR001444">
    <property type="entry name" value="Flag_bb_rod_N"/>
</dbReference>
<dbReference type="NCBIfam" id="TIGR03506">
    <property type="entry name" value="FlgEFG_subfam"/>
    <property type="match status" value="2"/>
</dbReference>
<feature type="domain" description="Flagellar basal-body/hook protein C-terminal" evidence="9">
    <location>
        <begin position="216"/>
        <end position="261"/>
    </location>
</feature>
<evidence type="ECO:0000256" key="2">
    <source>
        <dbReference type="ARBA" id="ARBA00009677"/>
    </source>
</evidence>
<dbReference type="InterPro" id="IPR037925">
    <property type="entry name" value="FlgE/F/G-like"/>
</dbReference>
<comment type="subunit">
    <text evidence="5">The basal body constitutes a major portion of the flagellar organelle and consists of four rings (L,P,S, and M) mounted on a central rod. The rod consists of about 26 subunits of FlgG in the distal portion, and FlgB, FlgC and FlgF are thought to build up the proximal portion of the rod with about 6 subunits each.</text>
</comment>
<feature type="domain" description="Flagellar hook protein FlgE/F/G-like D1" evidence="10">
    <location>
        <begin position="97"/>
        <end position="160"/>
    </location>
</feature>
<organism evidence="11">
    <name type="scientific">Desulfatirhabdium butyrativorans</name>
    <dbReference type="NCBI Taxonomy" id="340467"/>
    <lineage>
        <taxon>Bacteria</taxon>
        <taxon>Pseudomonadati</taxon>
        <taxon>Thermodesulfobacteriota</taxon>
        <taxon>Desulfobacteria</taxon>
        <taxon>Desulfobacterales</taxon>
        <taxon>Desulfatirhabdiaceae</taxon>
        <taxon>Desulfatirhabdium</taxon>
    </lineage>
</organism>
<evidence type="ECO:0000313" key="11">
    <source>
        <dbReference type="EMBL" id="HGU33074.1"/>
    </source>
</evidence>
<evidence type="ECO:0000259" key="8">
    <source>
        <dbReference type="Pfam" id="PF00460"/>
    </source>
</evidence>
<dbReference type="Pfam" id="PF06429">
    <property type="entry name" value="Flg_bbr_C"/>
    <property type="match status" value="1"/>
</dbReference>
<evidence type="ECO:0000256" key="3">
    <source>
        <dbReference type="ARBA" id="ARBA00017948"/>
    </source>
</evidence>
<proteinExistence type="inferred from homology"/>
<dbReference type="GO" id="GO:0071978">
    <property type="term" value="P:bacterial-type flagellum-dependent swarming motility"/>
    <property type="evidence" value="ECO:0007669"/>
    <property type="project" value="TreeGrafter"/>
</dbReference>
<comment type="subcellular location">
    <subcellularLocation>
        <location evidence="1 7">Bacterial flagellum basal body</location>
    </subcellularLocation>
</comment>
<comment type="caution">
    <text evidence="11">The sequence shown here is derived from an EMBL/GenBank/DDBJ whole genome shotgun (WGS) entry which is preliminary data.</text>
</comment>
<protein>
    <recommendedName>
        <fullName evidence="3 6">Flagellar basal-body rod protein FlgG</fullName>
    </recommendedName>
</protein>
<evidence type="ECO:0000256" key="6">
    <source>
        <dbReference type="NCBIfam" id="TIGR02488"/>
    </source>
</evidence>
<reference evidence="11" key="1">
    <citation type="journal article" date="2020" name="mSystems">
        <title>Genome- and Community-Level Interaction Insights into Carbon Utilization and Element Cycling Functions of Hydrothermarchaeota in Hydrothermal Sediment.</title>
        <authorList>
            <person name="Zhou Z."/>
            <person name="Liu Y."/>
            <person name="Xu W."/>
            <person name="Pan J."/>
            <person name="Luo Z.H."/>
            <person name="Li M."/>
        </authorList>
    </citation>
    <scope>NUCLEOTIDE SEQUENCE [LARGE SCALE GENOMIC DNA]</scope>
    <source>
        <strain evidence="11">SpSt-477</strain>
    </source>
</reference>
<dbReference type="EMBL" id="DSUH01000223">
    <property type="protein sequence ID" value="HGU33074.1"/>
    <property type="molecule type" value="Genomic_DNA"/>
</dbReference>
<keyword evidence="11" id="KW-0282">Flagellum</keyword>
<dbReference type="PANTHER" id="PTHR30435">
    <property type="entry name" value="FLAGELLAR PROTEIN"/>
    <property type="match status" value="1"/>
</dbReference>
<evidence type="ECO:0000259" key="10">
    <source>
        <dbReference type="Pfam" id="PF22692"/>
    </source>
</evidence>
<dbReference type="InterPro" id="IPR010930">
    <property type="entry name" value="Flg_bb/hook_C_dom"/>
</dbReference>
<dbReference type="InterPro" id="IPR053967">
    <property type="entry name" value="LlgE_F_G-like_D1"/>
</dbReference>
<evidence type="ECO:0000256" key="4">
    <source>
        <dbReference type="ARBA" id="ARBA00023143"/>
    </source>
</evidence>
<dbReference type="NCBIfam" id="TIGR02488">
    <property type="entry name" value="flgG_G_neg"/>
    <property type="match status" value="1"/>
</dbReference>
<dbReference type="GO" id="GO:0009426">
    <property type="term" value="C:bacterial-type flagellum basal body, distal rod"/>
    <property type="evidence" value="ECO:0007669"/>
    <property type="project" value="UniProtKB-UniRule"/>
</dbReference>
<evidence type="ECO:0000256" key="1">
    <source>
        <dbReference type="ARBA" id="ARBA00004117"/>
    </source>
</evidence>